<organism evidence="1 2">
    <name type="scientific">Burkholderia lata (strain ATCC 17760 / DSM 23089 / LMG 22485 / NCIMB 9086 / R18194 / 383)</name>
    <dbReference type="NCBI Taxonomy" id="482957"/>
    <lineage>
        <taxon>Bacteria</taxon>
        <taxon>Pseudomonadati</taxon>
        <taxon>Pseudomonadota</taxon>
        <taxon>Betaproteobacteria</taxon>
        <taxon>Burkholderiales</taxon>
        <taxon>Burkholderiaceae</taxon>
        <taxon>Burkholderia</taxon>
        <taxon>Burkholderia cepacia complex</taxon>
    </lineage>
</organism>
<comment type="caution">
    <text evidence="1">The sequence shown here is derived from an EMBL/GenBank/DDBJ whole genome shotgun (WGS) entry which is preliminary data.</text>
</comment>
<evidence type="ECO:0000313" key="1">
    <source>
        <dbReference type="EMBL" id="KAF1039698.1"/>
    </source>
</evidence>
<gene>
    <name evidence="1" type="ORF">GAK33_01539</name>
</gene>
<dbReference type="EMBL" id="WNDV01000003">
    <property type="protein sequence ID" value="KAF1039698.1"/>
    <property type="molecule type" value="Genomic_DNA"/>
</dbReference>
<dbReference type="InterPro" id="IPR029058">
    <property type="entry name" value="AB_hydrolase_fold"/>
</dbReference>
<dbReference type="Proteomes" id="UP000467522">
    <property type="component" value="Unassembled WGS sequence"/>
</dbReference>
<protein>
    <recommendedName>
        <fullName evidence="3">PGAP1-like protein</fullName>
    </recommendedName>
</protein>
<accession>A0A833PWN5</accession>
<dbReference type="RefSeq" id="WP_278644576.1">
    <property type="nucleotide sequence ID" value="NZ_WNDV01000003.1"/>
</dbReference>
<name>A0A833PWN5_BURL3</name>
<sequence length="593" mass="65339">MTTAECQDDKPRVLKQARRRVPLQFDENGDPYFESVTSPESFPVRALCQLPPPHVIPVIFVPGIMGTLLCGNEKSGGKDKKAWYPPNGIGESLGEVLRRLLQSAAERQKQMGPDVVQVDNSGPVKIPKGLYTLTEKEAKRRGWGEVHLGSYGSFLAELELALNDQYLDSENISDDPKPMPIWQVAQTFERVTKKETFDVRKEWNPVGATIEPLTHDEFMRLDDYYYPVWACGYNWLASNGDSADKLIKRINEILTYYSKGKYWKSTGKVIIVTHSMGGLVGRRAAQKLVGMGDGTTEKAGAGTILGVVHGVQPVGGAPIVYRRFRAGTEVHGVNPMSAGLAVVVGWSAATITCVMANSPGPLELLPTKHYETGWLRFKRAAYGKQVPAMLPLPIGDPYAEIYSKTTSDAWWGMIDPKLINPAEINKEKGESESVTLDRDLNNYRNNLLMANNFHDDLGLYCHSTTYAYYGADKNQVSYGSVTWSTKDDVGAEFASALRGMTTKNYNLQGKVTLEHGEKNAVFRLEEGKPGDSESAGDGTVPVGSGQLIAESGESPIVFRMDGFDHQYSYNNENVRDCVMYCIGKIVQLAPAVG</sequence>
<reference evidence="2" key="1">
    <citation type="journal article" date="2020" name="MBio">
        <title>Horizontal gene transfer to a defensive symbiont with a reduced genome amongst a multipartite beetle microbiome.</title>
        <authorList>
            <person name="Waterworth S.C."/>
            <person name="Florez L.V."/>
            <person name="Rees E.R."/>
            <person name="Hertweck C."/>
            <person name="Kaltenpoth M."/>
            <person name="Kwan J.C."/>
        </authorList>
    </citation>
    <scope>NUCLEOTIDE SEQUENCE [LARGE SCALE GENOMIC DNA]</scope>
</reference>
<dbReference type="Gene3D" id="3.40.50.1820">
    <property type="entry name" value="alpha/beta hydrolase"/>
    <property type="match status" value="1"/>
</dbReference>
<dbReference type="SUPFAM" id="SSF53474">
    <property type="entry name" value="alpha/beta-Hydrolases"/>
    <property type="match status" value="1"/>
</dbReference>
<evidence type="ECO:0000313" key="2">
    <source>
        <dbReference type="Proteomes" id="UP000467522"/>
    </source>
</evidence>
<evidence type="ECO:0008006" key="3">
    <source>
        <dbReference type="Google" id="ProtNLM"/>
    </source>
</evidence>
<dbReference type="AlphaFoldDB" id="A0A833PWN5"/>
<proteinExistence type="predicted"/>